<dbReference type="OrthoDB" id="7274881at2"/>
<evidence type="ECO:0000313" key="3">
    <source>
        <dbReference type="Proteomes" id="UP000254701"/>
    </source>
</evidence>
<dbReference type="InterPro" id="IPR011033">
    <property type="entry name" value="PRC_barrel-like_sf"/>
</dbReference>
<proteinExistence type="predicted"/>
<dbReference type="Gene3D" id="2.30.30.240">
    <property type="entry name" value="PRC-barrel domain"/>
    <property type="match status" value="1"/>
</dbReference>
<evidence type="ECO:0000259" key="1">
    <source>
        <dbReference type="Pfam" id="PF05239"/>
    </source>
</evidence>
<dbReference type="Proteomes" id="UP000254701">
    <property type="component" value="Unassembled WGS sequence"/>
</dbReference>
<dbReference type="InterPro" id="IPR027275">
    <property type="entry name" value="PRC-brl_dom"/>
</dbReference>
<evidence type="ECO:0000313" key="2">
    <source>
        <dbReference type="EMBL" id="SUY28293.1"/>
    </source>
</evidence>
<dbReference type="SUPFAM" id="SSF50346">
    <property type="entry name" value="PRC-barrel domain"/>
    <property type="match status" value="1"/>
</dbReference>
<dbReference type="RefSeq" id="WP_115734094.1">
    <property type="nucleotide sequence ID" value="NZ_BAAAVY010000009.1"/>
</dbReference>
<name>A0A381IJJ8_AMIAI</name>
<organism evidence="2 3">
    <name type="scientific">Aminobacter aminovorans</name>
    <name type="common">Chelatobacter heintzii</name>
    <dbReference type="NCBI Taxonomy" id="83263"/>
    <lineage>
        <taxon>Bacteria</taxon>
        <taxon>Pseudomonadati</taxon>
        <taxon>Pseudomonadota</taxon>
        <taxon>Alphaproteobacteria</taxon>
        <taxon>Hyphomicrobiales</taxon>
        <taxon>Phyllobacteriaceae</taxon>
        <taxon>Aminobacter</taxon>
    </lineage>
</organism>
<dbReference type="EMBL" id="UFSM01000002">
    <property type="protein sequence ID" value="SUY28293.1"/>
    <property type="molecule type" value="Genomic_DNA"/>
</dbReference>
<reference evidence="2 3" key="1">
    <citation type="submission" date="2018-06" db="EMBL/GenBank/DDBJ databases">
        <authorList>
            <consortium name="Pathogen Informatics"/>
            <person name="Doyle S."/>
        </authorList>
    </citation>
    <scope>NUCLEOTIDE SEQUENCE [LARGE SCALE GENOMIC DNA]</scope>
    <source>
        <strain evidence="2 3">NCTC10684</strain>
    </source>
</reference>
<dbReference type="Pfam" id="PF05239">
    <property type="entry name" value="PRC"/>
    <property type="match status" value="1"/>
</dbReference>
<sequence>MNTLIESDKVIGTEVYGPDEAHVGEVKRLVLEKTGGKVAHAVLGFGGFLGMGQDYYPIPWSKLTYNEALGGFQIDITKDQLDEAPRYDQASEYDWSDDNNRRIYDYYGVQPYW</sequence>
<accession>A0A381IJJ8</accession>
<protein>
    <submittedName>
        <fullName evidence="2">Uncharacterized protein conserved in bacteria</fullName>
    </submittedName>
</protein>
<feature type="domain" description="PRC-barrel" evidence="1">
    <location>
        <begin position="5"/>
        <end position="81"/>
    </location>
</feature>
<dbReference type="PANTHER" id="PTHR36505">
    <property type="entry name" value="BLR1072 PROTEIN"/>
    <property type="match status" value="1"/>
</dbReference>
<dbReference type="PANTHER" id="PTHR36505:SF1">
    <property type="entry name" value="BLR1072 PROTEIN"/>
    <property type="match status" value="1"/>
</dbReference>
<dbReference type="AlphaFoldDB" id="A0A381IJJ8"/>
<gene>
    <name evidence="2" type="ORF">NCTC10684_05075</name>
</gene>